<evidence type="ECO:0000313" key="4">
    <source>
        <dbReference type="EMBL" id="ATZ51691.1"/>
    </source>
</evidence>
<dbReference type="GeneID" id="5439267"/>
<dbReference type="GO" id="GO:0007165">
    <property type="term" value="P:signal transduction"/>
    <property type="evidence" value="ECO:0007669"/>
    <property type="project" value="TreeGrafter"/>
</dbReference>
<keyword evidence="5" id="KW-1185">Reference proteome</keyword>
<protein>
    <recommendedName>
        <fullName evidence="6">Glycoside hydrolase family 25 protein</fullName>
    </recommendedName>
</protein>
<dbReference type="Gene3D" id="3.20.20.80">
    <property type="entry name" value="Glycosidases"/>
    <property type="match status" value="1"/>
</dbReference>
<dbReference type="GO" id="GO:0016998">
    <property type="term" value="P:cell wall macromolecule catabolic process"/>
    <property type="evidence" value="ECO:0007669"/>
    <property type="project" value="InterPro"/>
</dbReference>
<proteinExistence type="inferred from homology"/>
<dbReference type="PANTHER" id="PTHR23208:SF36">
    <property type="entry name" value="LYSOZYME-RELATED"/>
    <property type="match status" value="1"/>
</dbReference>
<dbReference type="InterPro" id="IPR017853">
    <property type="entry name" value="GH"/>
</dbReference>
<sequence length="332" mass="34198">MSFSKIFIAFAGIIAVASSNPLVPRASTACSTSSGPGFCQSTSSSCSGGKYIAGACPGGVDNQCCVATCSSGKGVCQATSVACSGGSFSSGLCPGPADVQCCIKSGGGTTPPSSGAGSLGIDISQLGTPAFFECAKKTKDIVAIRGYQQACGTGGQVDKNFVASYKNAKAAGFTRIDSYIFPCTGTPTGSEPKCKSVDTQMAEYLKVISDNNMDIHTLWLDLEPTSVSNSPCNAWNLGAAANEKLAKQWVTAMKATGLKWGIYANGNQWSGIFASRSTDIGSDLPLWAVQEDYKEGVNTVTTFMGGWTKAVAKQYSLDTTLCGLGVDLDSFA</sequence>
<dbReference type="VEuPathDB" id="FungiDB:Bcin07g02860"/>
<dbReference type="EMBL" id="CP009811">
    <property type="protein sequence ID" value="ATZ51691.1"/>
    <property type="molecule type" value="Genomic_DNA"/>
</dbReference>
<evidence type="ECO:0000313" key="5">
    <source>
        <dbReference type="Proteomes" id="UP000001798"/>
    </source>
</evidence>
<comment type="similarity">
    <text evidence="1">Belongs to the glycosyl hydrolase 25 family.</text>
</comment>
<reference evidence="4 5" key="3">
    <citation type="journal article" date="2017" name="Mol. Plant Pathol.">
        <title>A gapless genome sequence of the fungus Botrytis cinerea.</title>
        <authorList>
            <person name="Van Kan J.A."/>
            <person name="Stassen J.H."/>
            <person name="Mosbach A."/>
            <person name="Van Der Lee T.A."/>
            <person name="Faino L."/>
            <person name="Farmer A.D."/>
            <person name="Papasotiriou D.G."/>
            <person name="Zhou S."/>
            <person name="Seidl M.F."/>
            <person name="Cottam E."/>
            <person name="Edel D."/>
            <person name="Hahn M."/>
            <person name="Schwartz D.C."/>
            <person name="Dietrich R.A."/>
            <person name="Widdison S."/>
            <person name="Scalliet G."/>
        </authorList>
    </citation>
    <scope>NUCLEOTIDE SEQUENCE [LARGE SCALE GENOMIC DNA]</scope>
    <source>
        <strain evidence="4 5">B05.10</strain>
    </source>
</reference>
<dbReference type="Proteomes" id="UP000001798">
    <property type="component" value="Chromosome 7"/>
</dbReference>
<keyword evidence="2 3" id="KW-0732">Signal</keyword>
<dbReference type="InterPro" id="IPR002053">
    <property type="entry name" value="Glyco_hydro_25"/>
</dbReference>
<evidence type="ECO:0000256" key="3">
    <source>
        <dbReference type="SAM" id="SignalP"/>
    </source>
</evidence>
<dbReference type="PROSITE" id="PS51904">
    <property type="entry name" value="GLYCOSYL_HYDROL_F25_2"/>
    <property type="match status" value="1"/>
</dbReference>
<evidence type="ECO:0008006" key="6">
    <source>
        <dbReference type="Google" id="ProtNLM"/>
    </source>
</evidence>
<name>A0A384JMI4_BOTFB</name>
<evidence type="ECO:0000256" key="2">
    <source>
        <dbReference type="ARBA" id="ARBA00022729"/>
    </source>
</evidence>
<gene>
    <name evidence="4" type="ORF">BCIN_07g02860</name>
</gene>
<feature type="chain" id="PRO_5017012638" description="Glycoside hydrolase family 25 protein" evidence="3">
    <location>
        <begin position="20"/>
        <end position="332"/>
    </location>
</feature>
<reference evidence="4 5" key="2">
    <citation type="journal article" date="2012" name="Eukaryot. Cell">
        <title>Genome update of Botrytis cinerea strains B05.10 and T4.</title>
        <authorList>
            <person name="Staats M."/>
            <person name="van Kan J.A."/>
        </authorList>
    </citation>
    <scope>NUCLEOTIDE SEQUENCE [LARGE SCALE GENOMIC DNA]</scope>
    <source>
        <strain evidence="4 5">B05.10</strain>
    </source>
</reference>
<dbReference type="CDD" id="cd06416">
    <property type="entry name" value="GH25_Lys1-like"/>
    <property type="match status" value="1"/>
</dbReference>
<dbReference type="RefSeq" id="XP_001558643.2">
    <property type="nucleotide sequence ID" value="XM_001558593.2"/>
</dbReference>
<dbReference type="PANTHER" id="PTHR23208">
    <property type="entry name" value="LYSOZYME PROTEIN"/>
    <property type="match status" value="1"/>
</dbReference>
<dbReference type="SUPFAM" id="SSF51445">
    <property type="entry name" value="(Trans)glycosidases"/>
    <property type="match status" value="1"/>
</dbReference>
<reference evidence="4 5" key="1">
    <citation type="journal article" date="2011" name="PLoS Genet.">
        <title>Genomic analysis of the necrotrophic fungal pathogens Sclerotinia sclerotiorum and Botrytis cinerea.</title>
        <authorList>
            <person name="Amselem J."/>
            <person name="Cuomo C.A."/>
            <person name="van Kan J.A."/>
            <person name="Viaud M."/>
            <person name="Benito E.P."/>
            <person name="Couloux A."/>
            <person name="Coutinho P.M."/>
            <person name="de Vries R.P."/>
            <person name="Dyer P.S."/>
            <person name="Fillinger S."/>
            <person name="Fournier E."/>
            <person name="Gout L."/>
            <person name="Hahn M."/>
            <person name="Kohn L."/>
            <person name="Lapalu N."/>
            <person name="Plummer K.M."/>
            <person name="Pradier J.M."/>
            <person name="Quevillon E."/>
            <person name="Sharon A."/>
            <person name="Simon A."/>
            <person name="ten Have A."/>
            <person name="Tudzynski B."/>
            <person name="Tudzynski P."/>
            <person name="Wincker P."/>
            <person name="Andrew M."/>
            <person name="Anthouard V."/>
            <person name="Beever R.E."/>
            <person name="Beffa R."/>
            <person name="Benoit I."/>
            <person name="Bouzid O."/>
            <person name="Brault B."/>
            <person name="Chen Z."/>
            <person name="Choquer M."/>
            <person name="Collemare J."/>
            <person name="Cotton P."/>
            <person name="Danchin E.G."/>
            <person name="Da Silva C."/>
            <person name="Gautier A."/>
            <person name="Giraud C."/>
            <person name="Giraud T."/>
            <person name="Gonzalez C."/>
            <person name="Grossetete S."/>
            <person name="Guldener U."/>
            <person name="Henrissat B."/>
            <person name="Howlett B.J."/>
            <person name="Kodira C."/>
            <person name="Kretschmer M."/>
            <person name="Lappartient A."/>
            <person name="Leroch M."/>
            <person name="Levis C."/>
            <person name="Mauceli E."/>
            <person name="Neuveglise C."/>
            <person name="Oeser B."/>
            <person name="Pearson M."/>
            <person name="Poulain J."/>
            <person name="Poussereau N."/>
            <person name="Quesneville H."/>
            <person name="Rascle C."/>
            <person name="Schumacher J."/>
            <person name="Segurens B."/>
            <person name="Sexton A."/>
            <person name="Silva E."/>
            <person name="Sirven C."/>
            <person name="Soanes D.M."/>
            <person name="Talbot N.J."/>
            <person name="Templeton M."/>
            <person name="Yandava C."/>
            <person name="Yarden O."/>
            <person name="Zeng Q."/>
            <person name="Rollins J.A."/>
            <person name="Lebrun M.H."/>
            <person name="Dickman M."/>
        </authorList>
    </citation>
    <scope>NUCLEOTIDE SEQUENCE [LARGE SCALE GENOMIC DNA]</scope>
    <source>
        <strain evidence="4 5">B05.10</strain>
    </source>
</reference>
<dbReference type="AlphaFoldDB" id="A0A384JMI4"/>
<dbReference type="KEGG" id="bfu:BCIN_07g02860"/>
<dbReference type="GO" id="GO:0009253">
    <property type="term" value="P:peptidoglycan catabolic process"/>
    <property type="evidence" value="ECO:0007669"/>
    <property type="project" value="InterPro"/>
</dbReference>
<dbReference type="GO" id="GO:0003796">
    <property type="term" value="F:lysozyme activity"/>
    <property type="evidence" value="ECO:0007669"/>
    <property type="project" value="InterPro"/>
</dbReference>
<dbReference type="InterPro" id="IPR051595">
    <property type="entry name" value="GH25_Enzymes"/>
</dbReference>
<evidence type="ECO:0000256" key="1">
    <source>
        <dbReference type="ARBA" id="ARBA00010646"/>
    </source>
</evidence>
<organism evidence="4 5">
    <name type="scientific">Botryotinia fuckeliana (strain B05.10)</name>
    <name type="common">Noble rot fungus</name>
    <name type="synonym">Botrytis cinerea</name>
    <dbReference type="NCBI Taxonomy" id="332648"/>
    <lineage>
        <taxon>Eukaryota</taxon>
        <taxon>Fungi</taxon>
        <taxon>Dikarya</taxon>
        <taxon>Ascomycota</taxon>
        <taxon>Pezizomycotina</taxon>
        <taxon>Leotiomycetes</taxon>
        <taxon>Helotiales</taxon>
        <taxon>Sclerotiniaceae</taxon>
        <taxon>Botrytis</taxon>
    </lineage>
</organism>
<dbReference type="OrthoDB" id="2251794at2759"/>
<accession>A0A384JMI4</accession>
<feature type="signal peptide" evidence="3">
    <location>
        <begin position="1"/>
        <end position="19"/>
    </location>
</feature>